<evidence type="ECO:0000313" key="5">
    <source>
        <dbReference type="Proteomes" id="UP001055219"/>
    </source>
</evidence>
<comment type="caution">
    <text evidence="4">The sequence shown here is derived from an EMBL/GenBank/DDBJ whole genome shotgun (WGS) entry which is preliminary data.</text>
</comment>
<feature type="domain" description="Xylanolytic transcriptional activator regulatory" evidence="3">
    <location>
        <begin position="263"/>
        <end position="336"/>
    </location>
</feature>
<reference evidence="4" key="2">
    <citation type="submission" date="2022-07" db="EMBL/GenBank/DDBJ databases">
        <authorList>
            <person name="Goncalves M.F.M."/>
            <person name="Hilario S."/>
            <person name="Van De Peer Y."/>
            <person name="Esteves A.C."/>
            <person name="Alves A."/>
        </authorList>
    </citation>
    <scope>NUCLEOTIDE SEQUENCE</scope>
    <source>
        <strain evidence="4">MUM 19.33</strain>
    </source>
</reference>
<evidence type="ECO:0000256" key="2">
    <source>
        <dbReference type="SAM" id="MobiDB-lite"/>
    </source>
</evidence>
<keyword evidence="1" id="KW-0539">Nucleus</keyword>
<dbReference type="GO" id="GO:0008270">
    <property type="term" value="F:zinc ion binding"/>
    <property type="evidence" value="ECO:0007669"/>
    <property type="project" value="InterPro"/>
</dbReference>
<feature type="compositionally biased region" description="Acidic residues" evidence="2">
    <location>
        <begin position="52"/>
        <end position="62"/>
    </location>
</feature>
<reference evidence="4" key="1">
    <citation type="journal article" date="2021" name="J Fungi (Basel)">
        <title>Genomic and Metabolomic Analyses of the Marine Fungus Emericellopsis cladophorae: Insights into Saltwater Adaptability Mechanisms and Its Biosynthetic Potential.</title>
        <authorList>
            <person name="Goncalves M.F.M."/>
            <person name="Hilario S."/>
            <person name="Van de Peer Y."/>
            <person name="Esteves A.C."/>
            <person name="Alves A."/>
        </authorList>
    </citation>
    <scope>NUCLEOTIDE SEQUENCE</scope>
    <source>
        <strain evidence="4">MUM 19.33</strain>
    </source>
</reference>
<evidence type="ECO:0000313" key="4">
    <source>
        <dbReference type="EMBL" id="KAI6780525.1"/>
    </source>
</evidence>
<gene>
    <name evidence="4" type="ORF">J7T54_000165</name>
</gene>
<dbReference type="InterPro" id="IPR007219">
    <property type="entry name" value="XnlR_reg_dom"/>
</dbReference>
<dbReference type="GO" id="GO:0003700">
    <property type="term" value="F:DNA-binding transcription factor activity"/>
    <property type="evidence" value="ECO:0007669"/>
    <property type="project" value="InterPro"/>
</dbReference>
<dbReference type="GO" id="GO:0003677">
    <property type="term" value="F:DNA binding"/>
    <property type="evidence" value="ECO:0007669"/>
    <property type="project" value="InterPro"/>
</dbReference>
<dbReference type="AlphaFoldDB" id="A0A9P9XZW3"/>
<proteinExistence type="predicted"/>
<dbReference type="PANTHER" id="PTHR46910">
    <property type="entry name" value="TRANSCRIPTION FACTOR PDR1"/>
    <property type="match status" value="1"/>
</dbReference>
<dbReference type="RefSeq" id="XP_051361381.1">
    <property type="nucleotide sequence ID" value="XM_051507422.1"/>
</dbReference>
<dbReference type="InterPro" id="IPR050987">
    <property type="entry name" value="AtrR-like"/>
</dbReference>
<dbReference type="OrthoDB" id="103819at2759"/>
<dbReference type="PANTHER" id="PTHR46910:SF5">
    <property type="entry name" value="ZN(II)2CYS6 TRANSCRIPTION FACTOR (EUROFUNG)"/>
    <property type="match status" value="1"/>
</dbReference>
<keyword evidence="5" id="KW-1185">Reference proteome</keyword>
<dbReference type="Proteomes" id="UP001055219">
    <property type="component" value="Unassembled WGS sequence"/>
</dbReference>
<feature type="compositionally biased region" description="Low complexity" evidence="2">
    <location>
        <begin position="27"/>
        <end position="49"/>
    </location>
</feature>
<sequence>MYIDSERKIDQIESRLGTIESLLKNISSSGSSSVTHHASTPSSHPTASSQDNFEESSDDDSVGGDAGFASQTAFATEFIEHAVQRTSLREVNPNVNAALNNLRQLVEVQKGKSISHGPRFPLQKSLPPGGVVKLPLPPLDVVVGLLKSAKHSAPSLFSLTCSIVGIRDFSNLCRNVYFPTDDVSPAMWAIVNSGLYNLFMEEYSLADDVAKRDMYHEYGLVAQANQETFLANLPLFQSAKVENVQALVIGAQYAIDVCRPSVAWHLNCMAALLCQAGGFHRAEVLANDPPKVAQVKAIVFWQVYTWDKALSLRLGRASVMKDYDISIPEGASYEGFKHLEKSDAPQLWLTVSKFQGKTFEDLYSPAALKESREELSHRAQSLAVDCRGLWEEVQKSRDETITYLRAINTSKLVDIFIIGDEIQFLSLLTMVYRAIPAPPGSPSRFNNECLETARKCITAHQTGMGLLTHGAYVKSIYVHWNLMLTPFAPFFVLFCHVIESLSSHDLDLLQQFVDSINRLRDASEQVEKLYRVFQVYRDVAMVYVDAKSQQQEDQTMVPIGDELDMYLSQLGFMPGLDQNMAASHPSTGTPMMQTSVMGGQQTQMADWFSGNRNMFGLMEEDLSQMNTLGYMPSEHMAPGDQQM</sequence>
<evidence type="ECO:0000256" key="1">
    <source>
        <dbReference type="ARBA" id="ARBA00023242"/>
    </source>
</evidence>
<dbReference type="SMART" id="SM00906">
    <property type="entry name" value="Fungal_trans"/>
    <property type="match status" value="1"/>
</dbReference>
<organism evidence="4 5">
    <name type="scientific">Emericellopsis cladophorae</name>
    <dbReference type="NCBI Taxonomy" id="2686198"/>
    <lineage>
        <taxon>Eukaryota</taxon>
        <taxon>Fungi</taxon>
        <taxon>Dikarya</taxon>
        <taxon>Ascomycota</taxon>
        <taxon>Pezizomycotina</taxon>
        <taxon>Sordariomycetes</taxon>
        <taxon>Hypocreomycetidae</taxon>
        <taxon>Hypocreales</taxon>
        <taxon>Bionectriaceae</taxon>
        <taxon>Emericellopsis</taxon>
    </lineage>
</organism>
<name>A0A9P9XZW3_9HYPO</name>
<feature type="region of interest" description="Disordered" evidence="2">
    <location>
        <begin position="27"/>
        <end position="66"/>
    </location>
</feature>
<dbReference type="CDD" id="cd12148">
    <property type="entry name" value="fungal_TF_MHR"/>
    <property type="match status" value="1"/>
</dbReference>
<dbReference type="GO" id="GO:0006351">
    <property type="term" value="P:DNA-templated transcription"/>
    <property type="evidence" value="ECO:0007669"/>
    <property type="project" value="InterPro"/>
</dbReference>
<dbReference type="Pfam" id="PF04082">
    <property type="entry name" value="Fungal_trans"/>
    <property type="match status" value="1"/>
</dbReference>
<accession>A0A9P9XZW3</accession>
<dbReference type="EMBL" id="JAGIXG020000031">
    <property type="protein sequence ID" value="KAI6780525.1"/>
    <property type="molecule type" value="Genomic_DNA"/>
</dbReference>
<evidence type="ECO:0000259" key="3">
    <source>
        <dbReference type="SMART" id="SM00906"/>
    </source>
</evidence>
<protein>
    <submittedName>
        <fullName evidence="4">Transcriptional regulatory protein-like protein</fullName>
    </submittedName>
</protein>
<dbReference type="GeneID" id="75826686"/>